<dbReference type="EMBL" id="JAGIXG020000019">
    <property type="protein sequence ID" value="KAI6781644.1"/>
    <property type="molecule type" value="Genomic_DNA"/>
</dbReference>
<dbReference type="SUPFAM" id="SSF53187">
    <property type="entry name" value="Zn-dependent exopeptidases"/>
    <property type="match status" value="1"/>
</dbReference>
<accession>A0A9P9Y162</accession>
<comment type="caution">
    <text evidence="1">The sequence shown here is derived from an EMBL/GenBank/DDBJ whole genome shotgun (WGS) entry which is preliminary data.</text>
</comment>
<keyword evidence="1" id="KW-0645">Protease</keyword>
<proteinExistence type="predicted"/>
<keyword evidence="1" id="KW-0121">Carboxypeptidase</keyword>
<dbReference type="AlphaFoldDB" id="A0A9P9Y162"/>
<keyword evidence="1" id="KW-0378">Hydrolase</keyword>
<dbReference type="OrthoDB" id="3626597at2759"/>
<dbReference type="GO" id="GO:0004180">
    <property type="term" value="F:carboxypeptidase activity"/>
    <property type="evidence" value="ECO:0007669"/>
    <property type="project" value="UniProtKB-KW"/>
</dbReference>
<protein>
    <submittedName>
        <fullName evidence="1">Carboxypeptidase B-like protein</fullName>
    </submittedName>
</protein>
<evidence type="ECO:0000313" key="2">
    <source>
        <dbReference type="Proteomes" id="UP001055219"/>
    </source>
</evidence>
<dbReference type="RefSeq" id="XP_051362500.1">
    <property type="nucleotide sequence ID" value="XM_051506098.1"/>
</dbReference>
<name>A0A9P9Y162_9HYPO</name>
<reference evidence="1" key="2">
    <citation type="submission" date="2022-07" db="EMBL/GenBank/DDBJ databases">
        <authorList>
            <person name="Goncalves M.F.M."/>
            <person name="Hilario S."/>
            <person name="Van De Peer Y."/>
            <person name="Esteves A.C."/>
            <person name="Alves A."/>
        </authorList>
    </citation>
    <scope>NUCLEOTIDE SEQUENCE</scope>
    <source>
        <strain evidence="1">MUM 19.33</strain>
    </source>
</reference>
<keyword evidence="2" id="KW-1185">Reference proteome</keyword>
<dbReference type="Proteomes" id="UP001055219">
    <property type="component" value="Unassembled WGS sequence"/>
</dbReference>
<sequence length="86" mass="9597">MSDYPFSTDVGIDLNKNFHFVWDHRTEFNPGEDVFSVASDGPSFEIYHGSAAAASEPQIKAVYWVLNTYNSSLSFLVQSVIVDAFV</sequence>
<gene>
    <name evidence="1" type="ORF">J7T54_003909</name>
</gene>
<reference evidence="1" key="1">
    <citation type="journal article" date="2021" name="J Fungi (Basel)">
        <title>Genomic and Metabolomic Analyses of the Marine Fungus Emericellopsis cladophorae: Insights into Saltwater Adaptability Mechanisms and Its Biosynthetic Potential.</title>
        <authorList>
            <person name="Goncalves M.F.M."/>
            <person name="Hilario S."/>
            <person name="Van de Peer Y."/>
            <person name="Esteves A.C."/>
            <person name="Alves A."/>
        </authorList>
    </citation>
    <scope>NUCLEOTIDE SEQUENCE</scope>
    <source>
        <strain evidence="1">MUM 19.33</strain>
    </source>
</reference>
<dbReference type="GeneID" id="75830401"/>
<evidence type="ECO:0000313" key="1">
    <source>
        <dbReference type="EMBL" id="KAI6781644.1"/>
    </source>
</evidence>
<organism evidence="1 2">
    <name type="scientific">Emericellopsis cladophorae</name>
    <dbReference type="NCBI Taxonomy" id="2686198"/>
    <lineage>
        <taxon>Eukaryota</taxon>
        <taxon>Fungi</taxon>
        <taxon>Dikarya</taxon>
        <taxon>Ascomycota</taxon>
        <taxon>Pezizomycotina</taxon>
        <taxon>Sordariomycetes</taxon>
        <taxon>Hypocreomycetidae</taxon>
        <taxon>Hypocreales</taxon>
        <taxon>Bionectriaceae</taxon>
        <taxon>Emericellopsis</taxon>
    </lineage>
</organism>
<dbReference type="Gene3D" id="3.40.630.10">
    <property type="entry name" value="Zn peptidases"/>
    <property type="match status" value="1"/>
</dbReference>